<dbReference type="PANTHER" id="PTHR37013">
    <property type="entry name" value="INTEGRAL MEMBRANE PROTEIN (AFU_ORTHOLOGUE AFUA_1G05950)-RELATED"/>
    <property type="match status" value="1"/>
</dbReference>
<feature type="transmembrane region" description="Helical" evidence="1">
    <location>
        <begin position="20"/>
        <end position="39"/>
    </location>
</feature>
<reference evidence="3" key="1">
    <citation type="submission" date="2020-05" db="EMBL/GenBank/DDBJ databases">
        <title>Phylogenomic resolution of chytrid fungi.</title>
        <authorList>
            <person name="Stajich J.E."/>
            <person name="Amses K."/>
            <person name="Simmons R."/>
            <person name="Seto K."/>
            <person name="Myers J."/>
            <person name="Bonds A."/>
            <person name="Quandt C.A."/>
            <person name="Barry K."/>
            <person name="Liu P."/>
            <person name="Grigoriev I."/>
            <person name="Longcore J.E."/>
            <person name="James T.Y."/>
        </authorList>
    </citation>
    <scope>NUCLEOTIDE SEQUENCE</scope>
    <source>
        <strain evidence="3">PLAUS21</strain>
    </source>
</reference>
<feature type="non-terminal residue" evidence="3">
    <location>
        <position position="311"/>
    </location>
</feature>
<keyword evidence="1" id="KW-0472">Membrane</keyword>
<dbReference type="InterPro" id="IPR056120">
    <property type="entry name" value="DUF7703"/>
</dbReference>
<keyword evidence="1" id="KW-1133">Transmembrane helix</keyword>
<feature type="domain" description="DUF7703" evidence="2">
    <location>
        <begin position="2"/>
        <end position="214"/>
    </location>
</feature>
<accession>A0AAD5U9P6</accession>
<dbReference type="PANTHER" id="PTHR37013:SF3">
    <property type="entry name" value="INTEGRAL MEMBRANE PROTEIN (AFU_ORTHOLOGUE AFUA_1G05950)"/>
    <property type="match status" value="1"/>
</dbReference>
<evidence type="ECO:0000313" key="3">
    <source>
        <dbReference type="EMBL" id="KAJ3251358.1"/>
    </source>
</evidence>
<keyword evidence="4" id="KW-1185">Reference proteome</keyword>
<dbReference type="Pfam" id="PF24802">
    <property type="entry name" value="DUF7703"/>
    <property type="match status" value="1"/>
</dbReference>
<feature type="transmembrane region" description="Helical" evidence="1">
    <location>
        <begin position="83"/>
        <end position="104"/>
    </location>
</feature>
<evidence type="ECO:0000256" key="1">
    <source>
        <dbReference type="SAM" id="Phobius"/>
    </source>
</evidence>
<evidence type="ECO:0000259" key="2">
    <source>
        <dbReference type="Pfam" id="PF24802"/>
    </source>
</evidence>
<evidence type="ECO:0000313" key="4">
    <source>
        <dbReference type="Proteomes" id="UP001210925"/>
    </source>
</evidence>
<feature type="transmembrane region" description="Helical" evidence="1">
    <location>
        <begin position="163"/>
        <end position="183"/>
    </location>
</feature>
<name>A0AAD5U9P6_9FUNG</name>
<protein>
    <recommendedName>
        <fullName evidence="2">DUF7703 domain-containing protein</fullName>
    </recommendedName>
</protein>
<sequence>MFVMILARFKVRTSLYFKSLVVSTVGVFLFALGFIMLTTQMVSVLYVPLVILTVGWYSMVTGFAVVMYSRLHLVCHNNKVIKYCRYMIITNMVLFHFPTTVFTFGSNLINTPFWNYIYYVYESIQITVFFFQEVTLGVIYLYNIRTTLQLIEKKVARTVLTHTIYVQAAVILMDIIMIVVEYFDLYNYQIYLKVALYSIKLKLEFAVLNLLTSVLEDNKTSTKAKASMQKNYAQLIETTVSYTTLPISTVQLDVGQLEKSVAIEGTKMAVKLGVVHYKKELHGYKKFDSKLRRVFQTVDIADKNIVRIYYG</sequence>
<comment type="caution">
    <text evidence="3">The sequence shown here is derived from an EMBL/GenBank/DDBJ whole genome shotgun (WGS) entry which is preliminary data.</text>
</comment>
<dbReference type="Proteomes" id="UP001210925">
    <property type="component" value="Unassembled WGS sequence"/>
</dbReference>
<gene>
    <name evidence="3" type="ORF">HK103_002449</name>
</gene>
<feature type="transmembrane region" description="Helical" evidence="1">
    <location>
        <begin position="45"/>
        <end position="71"/>
    </location>
</feature>
<dbReference type="AlphaFoldDB" id="A0AAD5U9P6"/>
<dbReference type="EMBL" id="JADGKB010000186">
    <property type="protein sequence ID" value="KAJ3251358.1"/>
    <property type="molecule type" value="Genomic_DNA"/>
</dbReference>
<feature type="transmembrane region" description="Helical" evidence="1">
    <location>
        <begin position="116"/>
        <end position="142"/>
    </location>
</feature>
<organism evidence="3 4">
    <name type="scientific">Boothiomyces macroporosus</name>
    <dbReference type="NCBI Taxonomy" id="261099"/>
    <lineage>
        <taxon>Eukaryota</taxon>
        <taxon>Fungi</taxon>
        <taxon>Fungi incertae sedis</taxon>
        <taxon>Chytridiomycota</taxon>
        <taxon>Chytridiomycota incertae sedis</taxon>
        <taxon>Chytridiomycetes</taxon>
        <taxon>Rhizophydiales</taxon>
        <taxon>Terramycetaceae</taxon>
        <taxon>Boothiomyces</taxon>
    </lineage>
</organism>
<keyword evidence="1" id="KW-0812">Transmembrane</keyword>
<proteinExistence type="predicted"/>